<organism evidence="1 2">
    <name type="scientific">Lactococcus lactis subsp. cremoris (strain MG1363)</name>
    <dbReference type="NCBI Taxonomy" id="416870"/>
    <lineage>
        <taxon>Bacteria</taxon>
        <taxon>Bacillati</taxon>
        <taxon>Bacillota</taxon>
        <taxon>Bacilli</taxon>
        <taxon>Lactobacillales</taxon>
        <taxon>Streptococcaceae</taxon>
        <taxon>Lactococcus</taxon>
        <taxon>Lactococcus cremoris subsp. cremoris</taxon>
    </lineage>
</organism>
<reference evidence="1 2" key="1">
    <citation type="journal article" date="2007" name="J. Bacteriol.">
        <title>The complete genome sequence of the lactic acid bacterial paradigm Lactococcus lactis subsp. cremoris MG1363.</title>
        <authorList>
            <person name="Wegmann U."/>
            <person name="O'Connell-Motherway M."/>
            <person name="Zomer A."/>
            <person name="Buist G."/>
            <person name="Shearman C."/>
            <person name="Canchaya C."/>
            <person name="Ventura M."/>
            <person name="Goesmann A."/>
            <person name="Gasson M.J."/>
            <person name="Kuipers O.P."/>
            <person name="van Sinderen D."/>
            <person name="Kok J."/>
        </authorList>
    </citation>
    <scope>NUCLEOTIDE SEQUENCE [LARGE SCALE GENOMIC DNA]</scope>
    <source>
        <strain evidence="1 2">MG1363</strain>
    </source>
</reference>
<name>A2RLF7_LACLM</name>
<accession>A2RLF7</accession>
<proteinExistence type="predicted"/>
<gene>
    <name evidence="1" type="ordered locus">llmg_1549</name>
</gene>
<dbReference type="KEGG" id="llm:llmg_1549"/>
<dbReference type="STRING" id="416870.llmg_1549"/>
<protein>
    <submittedName>
        <fullName evidence="1">Uncharacterized protein</fullName>
    </submittedName>
</protein>
<evidence type="ECO:0000313" key="1">
    <source>
        <dbReference type="EMBL" id="CAL98124.1"/>
    </source>
</evidence>
<evidence type="ECO:0000313" key="2">
    <source>
        <dbReference type="Proteomes" id="UP000000364"/>
    </source>
</evidence>
<dbReference type="EMBL" id="AM406671">
    <property type="protein sequence ID" value="CAL98124.1"/>
    <property type="molecule type" value="Genomic_DNA"/>
</dbReference>
<dbReference type="AlphaFoldDB" id="A2RLF7"/>
<dbReference type="Proteomes" id="UP000000364">
    <property type="component" value="Chromosome"/>
</dbReference>
<sequence>MVNEFLAKYPQYQIAENWHLRKRYNALRKSSDWQAFRRENLMKEFQSSLTIFDLDD</sequence>
<dbReference type="HOGENOM" id="CLU_3008654_0_0_9"/>